<sequence length="51" mass="6005">MANLLNYKNNFITYFFGIFVACFLISSCKENNNKNVQNFVQKNKYSSKISR</sequence>
<organism evidence="2 3">
    <name type="scientific">Chryseobacterium polytrichastri</name>
    <dbReference type="NCBI Taxonomy" id="1302687"/>
    <lineage>
        <taxon>Bacteria</taxon>
        <taxon>Pseudomonadati</taxon>
        <taxon>Bacteroidota</taxon>
        <taxon>Flavobacteriia</taxon>
        <taxon>Flavobacteriales</taxon>
        <taxon>Weeksellaceae</taxon>
        <taxon>Chryseobacterium group</taxon>
        <taxon>Chryseobacterium</taxon>
    </lineage>
</organism>
<reference evidence="3" key="1">
    <citation type="submission" date="2016-11" db="EMBL/GenBank/DDBJ databases">
        <authorList>
            <person name="Varghese N."/>
            <person name="Submissions S."/>
        </authorList>
    </citation>
    <scope>NUCLEOTIDE SEQUENCE [LARGE SCALE GENOMIC DNA]</scope>
    <source>
        <strain evidence="3">DSM 26899</strain>
    </source>
</reference>
<keyword evidence="1" id="KW-0472">Membrane</keyword>
<keyword evidence="1" id="KW-1133">Transmembrane helix</keyword>
<dbReference type="EMBL" id="FRAV01000012">
    <property type="protein sequence ID" value="SHL10015.1"/>
    <property type="molecule type" value="Genomic_DNA"/>
</dbReference>
<dbReference type="AlphaFoldDB" id="A0A1M6XW23"/>
<evidence type="ECO:0000313" key="3">
    <source>
        <dbReference type="Proteomes" id="UP000184364"/>
    </source>
</evidence>
<gene>
    <name evidence="2" type="ORF">SAMN05444267_10124</name>
</gene>
<evidence type="ECO:0000256" key="1">
    <source>
        <dbReference type="SAM" id="Phobius"/>
    </source>
</evidence>
<proteinExistence type="predicted"/>
<evidence type="ECO:0000313" key="2">
    <source>
        <dbReference type="EMBL" id="SHL10015.1"/>
    </source>
</evidence>
<protein>
    <submittedName>
        <fullName evidence="2">Uncharacterized protein</fullName>
    </submittedName>
</protein>
<accession>A0A1M6XW23</accession>
<dbReference type="Proteomes" id="UP000184364">
    <property type="component" value="Unassembled WGS sequence"/>
</dbReference>
<feature type="transmembrane region" description="Helical" evidence="1">
    <location>
        <begin position="12"/>
        <end position="28"/>
    </location>
</feature>
<name>A0A1M6XW23_9FLAO</name>
<keyword evidence="1" id="KW-0812">Transmembrane</keyword>
<keyword evidence="3" id="KW-1185">Reference proteome</keyword>